<evidence type="ECO:0000313" key="2">
    <source>
        <dbReference type="EMBL" id="KAJ5477247.1"/>
    </source>
</evidence>
<dbReference type="RefSeq" id="XP_056787791.1">
    <property type="nucleotide sequence ID" value="XM_056936992.1"/>
</dbReference>
<feature type="compositionally biased region" description="Low complexity" evidence="1">
    <location>
        <begin position="425"/>
        <end position="438"/>
    </location>
</feature>
<feature type="compositionally biased region" description="Low complexity" evidence="1">
    <location>
        <begin position="41"/>
        <end position="50"/>
    </location>
</feature>
<feature type="compositionally biased region" description="Low complexity" evidence="1">
    <location>
        <begin position="111"/>
        <end position="120"/>
    </location>
</feature>
<keyword evidence="3" id="KW-1185">Reference proteome</keyword>
<feature type="region of interest" description="Disordered" evidence="1">
    <location>
        <begin position="388"/>
        <end position="462"/>
    </location>
</feature>
<organism evidence="2 3">
    <name type="scientific">Penicillium diatomitis</name>
    <dbReference type="NCBI Taxonomy" id="2819901"/>
    <lineage>
        <taxon>Eukaryota</taxon>
        <taxon>Fungi</taxon>
        <taxon>Dikarya</taxon>
        <taxon>Ascomycota</taxon>
        <taxon>Pezizomycotina</taxon>
        <taxon>Eurotiomycetes</taxon>
        <taxon>Eurotiomycetidae</taxon>
        <taxon>Eurotiales</taxon>
        <taxon>Aspergillaceae</taxon>
        <taxon>Penicillium</taxon>
    </lineage>
</organism>
<feature type="compositionally biased region" description="Polar residues" evidence="1">
    <location>
        <begin position="100"/>
        <end position="109"/>
    </location>
</feature>
<dbReference type="EMBL" id="JAPWDQ010000010">
    <property type="protein sequence ID" value="KAJ5477247.1"/>
    <property type="molecule type" value="Genomic_DNA"/>
</dbReference>
<reference evidence="2" key="2">
    <citation type="journal article" date="2023" name="IMA Fungus">
        <title>Comparative genomic study of the Penicillium genus elucidates a diverse pangenome and 15 lateral gene transfer events.</title>
        <authorList>
            <person name="Petersen C."/>
            <person name="Sorensen T."/>
            <person name="Nielsen M.R."/>
            <person name="Sondergaard T.E."/>
            <person name="Sorensen J.L."/>
            <person name="Fitzpatrick D.A."/>
            <person name="Frisvad J.C."/>
            <person name="Nielsen K.L."/>
        </authorList>
    </citation>
    <scope>NUCLEOTIDE SEQUENCE</scope>
    <source>
        <strain evidence="2">IBT 30728</strain>
    </source>
</reference>
<dbReference type="GeneID" id="81627241"/>
<proteinExistence type="predicted"/>
<feature type="compositionally biased region" description="Polar residues" evidence="1">
    <location>
        <begin position="395"/>
        <end position="405"/>
    </location>
</feature>
<comment type="caution">
    <text evidence="2">The sequence shown here is derived from an EMBL/GenBank/DDBJ whole genome shotgun (WGS) entry which is preliminary data.</text>
</comment>
<dbReference type="Proteomes" id="UP001148312">
    <property type="component" value="Unassembled WGS sequence"/>
</dbReference>
<evidence type="ECO:0000313" key="3">
    <source>
        <dbReference type="Proteomes" id="UP001148312"/>
    </source>
</evidence>
<feature type="region of interest" description="Disordered" evidence="1">
    <location>
        <begin position="333"/>
        <end position="352"/>
    </location>
</feature>
<feature type="region of interest" description="Disordered" evidence="1">
    <location>
        <begin position="212"/>
        <end position="235"/>
    </location>
</feature>
<name>A0A9X0BP40_9EURO</name>
<evidence type="ECO:0000256" key="1">
    <source>
        <dbReference type="SAM" id="MobiDB-lite"/>
    </source>
</evidence>
<feature type="compositionally biased region" description="Basic residues" evidence="1">
    <location>
        <begin position="669"/>
        <end position="684"/>
    </location>
</feature>
<feature type="region of interest" description="Disordered" evidence="1">
    <location>
        <begin position="99"/>
        <end position="122"/>
    </location>
</feature>
<gene>
    <name evidence="2" type="ORF">N7539_007391</name>
</gene>
<protein>
    <submittedName>
        <fullName evidence="2">Uncharacterized protein</fullName>
    </submittedName>
</protein>
<dbReference type="AlphaFoldDB" id="A0A9X0BP40"/>
<reference evidence="2" key="1">
    <citation type="submission" date="2022-12" db="EMBL/GenBank/DDBJ databases">
        <authorList>
            <person name="Petersen C."/>
        </authorList>
    </citation>
    <scope>NUCLEOTIDE SEQUENCE</scope>
    <source>
        <strain evidence="2">IBT 30728</strain>
    </source>
</reference>
<feature type="region of interest" description="Disordered" evidence="1">
    <location>
        <begin position="16"/>
        <end position="66"/>
    </location>
</feature>
<accession>A0A9X0BP40</accession>
<feature type="compositionally biased region" description="Low complexity" evidence="1">
    <location>
        <begin position="406"/>
        <end position="417"/>
    </location>
</feature>
<feature type="region of interest" description="Disordered" evidence="1">
    <location>
        <begin position="617"/>
        <end position="693"/>
    </location>
</feature>
<sequence>MPPWRWPALCEAIGNLQSSSTKEDTHRANRLSKPLSKPLSRRSTVSTRSSRSSRHETEGQELNSGLIGWQNPWVGSSLASDARSVRSKAREIPPIVFATDSRSAPTRQNETAHAAPAPTAEDTDQQLPVFSRVLTSRSVRRASYQPGTYGSSQRTRVIEPPRRANSMQTNLTRQSSTIYEDAYEGATASNTHFMVDNQRFSLTRRRSLLTRPGVATRRSTRSGRRAPSPIGEPPALAEDSFDDLVDFGTLQWPLLSRPGSVHQDTRVTRPLSPPDSRYTQLGALKLGSLRVVNGSTSPCSSDRIPLESPGLGLSHIDTTTDRVQSTLKISAISSLTEPDDHPDSPFSFEKSPMGFYPASSRSLFPAEGAGVEDEGIALDDDNACQSDKKTFDSGADQSTSCSLNKSDSGYSSAASVASHHRSRTRASFDSQASDSFSAVDNHARKGRVANDHPPIELPNEGIQQHPVGLRDATAYMGNFSQLHPQFDRWYDTMGPAPQSSSLAAPRTRRSTLCAPRYSEYQMQKFDLVSAGTASPSWAAGCHEPRGSSSRGSLQVDRYLTTGVLTVSDVINPETAPGVQSPPSLQQLCISTERVQTHVHRSTSGRCPELGAKHELMAHRARSRSGHGGRNWSQTPGIEAPPLPSSKSTDSLFENGESAGECCIDEAARGRPRSRSQDLRRRKLTKTSQNEIQA</sequence>